<feature type="domain" description="Carbohydrate kinase FGGY N-terminal" evidence="5">
    <location>
        <begin position="7"/>
        <end position="252"/>
    </location>
</feature>
<keyword evidence="3 4" id="KW-0418">Kinase</keyword>
<dbReference type="AlphaFoldDB" id="A0A1T4UD00"/>
<dbReference type="CDD" id="cd24121">
    <property type="entry name" value="ASKHA_NBD_FGGY_BaEryA-like"/>
    <property type="match status" value="1"/>
</dbReference>
<dbReference type="Pfam" id="PF02782">
    <property type="entry name" value="FGGY_C"/>
    <property type="match status" value="1"/>
</dbReference>
<dbReference type="Proteomes" id="UP000190162">
    <property type="component" value="Unassembled WGS sequence"/>
</dbReference>
<dbReference type="InterPro" id="IPR043129">
    <property type="entry name" value="ATPase_NBD"/>
</dbReference>
<evidence type="ECO:0000256" key="2">
    <source>
        <dbReference type="ARBA" id="ARBA00022679"/>
    </source>
</evidence>
<dbReference type="InterPro" id="IPR018484">
    <property type="entry name" value="FGGY_N"/>
</dbReference>
<proteinExistence type="inferred from homology"/>
<evidence type="ECO:0000256" key="1">
    <source>
        <dbReference type="ARBA" id="ARBA00009156"/>
    </source>
</evidence>
<dbReference type="GO" id="GO:0016773">
    <property type="term" value="F:phosphotransferase activity, alcohol group as acceptor"/>
    <property type="evidence" value="ECO:0007669"/>
    <property type="project" value="InterPro"/>
</dbReference>
<dbReference type="Gene3D" id="3.30.420.40">
    <property type="match status" value="2"/>
</dbReference>
<evidence type="ECO:0000259" key="6">
    <source>
        <dbReference type="Pfam" id="PF02782"/>
    </source>
</evidence>
<name>A0A1T4UD00_9GAMM</name>
<evidence type="ECO:0000256" key="4">
    <source>
        <dbReference type="RuleBase" id="RU003733"/>
    </source>
</evidence>
<dbReference type="PIRSF" id="PIRSF000538">
    <property type="entry name" value="GlpK"/>
    <property type="match status" value="1"/>
</dbReference>
<dbReference type="InterPro" id="IPR018485">
    <property type="entry name" value="FGGY_C"/>
</dbReference>
<dbReference type="GO" id="GO:0016301">
    <property type="term" value="F:kinase activity"/>
    <property type="evidence" value="ECO:0007669"/>
    <property type="project" value="UniProtKB-KW"/>
</dbReference>
<organism evidence="7 8">
    <name type="scientific">Enterovibrio nigricans DSM 22720</name>
    <dbReference type="NCBI Taxonomy" id="1121868"/>
    <lineage>
        <taxon>Bacteria</taxon>
        <taxon>Pseudomonadati</taxon>
        <taxon>Pseudomonadota</taxon>
        <taxon>Gammaproteobacteria</taxon>
        <taxon>Vibrionales</taxon>
        <taxon>Vibrionaceae</taxon>
        <taxon>Enterovibrio</taxon>
    </lineage>
</organism>
<evidence type="ECO:0000256" key="3">
    <source>
        <dbReference type="ARBA" id="ARBA00022777"/>
    </source>
</evidence>
<keyword evidence="8" id="KW-1185">Reference proteome</keyword>
<evidence type="ECO:0000313" key="8">
    <source>
        <dbReference type="Proteomes" id="UP000190162"/>
    </source>
</evidence>
<evidence type="ECO:0000259" key="5">
    <source>
        <dbReference type="Pfam" id="PF00370"/>
    </source>
</evidence>
<accession>A0A1T4UD00</accession>
<dbReference type="Pfam" id="PF00370">
    <property type="entry name" value="FGGY_N"/>
    <property type="match status" value="1"/>
</dbReference>
<dbReference type="EMBL" id="FUXU01000012">
    <property type="protein sequence ID" value="SKA50428.1"/>
    <property type="molecule type" value="Genomic_DNA"/>
</dbReference>
<sequence>MTMNNAVIIGVDAGTSMIKAVAFDHQGTVLATASHPNPYVSHANGHVEQDMLETWQVTADVISSLVEGNPEIRDRVIGLGITAQGDGTWLVDRDGVPVGPALLWLDSRASEIAQAISEGPDYDTLFSLTGTGVNACQQSCQLRWLQQHEPERVALAASAFHAKDWLYYCLTGVRAADPSEAVFTFGNFRTRNYEQEVLRILKLESLQHLLPPIVDGLEDAYPLTQDAAKRCGLPMGIPVTLGYVDVMCTALGGGLYDGHCTQSGCSIVGTTGMHIRLLPDAKAVRLSEEKTGYIMCFPEKGMLAQMQSNMSATLNIDWILDMVITVCNDLGVTLDRQALLKLIDDHPPANAECVLFHPYISNAGERGPFLDPKARASFSGLDIHHSYYHLFLAVLEGLAFATWDCYRAMGDLPNEVRITGGAAHSQRFISLLASVLNRPIRRIDQQEAGAAGVAMMVAVKVGLYNDMASAAESWVKPRLLSSVQPDASLVHVYQSKRDLYLQTRTYFSPVWAAFGHQKRSPS</sequence>
<protein>
    <submittedName>
        <fullName evidence="7">Erythritol kinase</fullName>
    </submittedName>
</protein>
<comment type="similarity">
    <text evidence="1 4">Belongs to the FGGY kinase family.</text>
</comment>
<dbReference type="PROSITE" id="PS00445">
    <property type="entry name" value="FGGY_KINASES_2"/>
    <property type="match status" value="1"/>
</dbReference>
<keyword evidence="2 4" id="KW-0808">Transferase</keyword>
<dbReference type="InterPro" id="IPR018483">
    <property type="entry name" value="Carb_kinase_FGGY_CS"/>
</dbReference>
<dbReference type="OrthoDB" id="9805576at2"/>
<dbReference type="SUPFAM" id="SSF53067">
    <property type="entry name" value="Actin-like ATPase domain"/>
    <property type="match status" value="2"/>
</dbReference>
<dbReference type="GO" id="GO:0005975">
    <property type="term" value="P:carbohydrate metabolic process"/>
    <property type="evidence" value="ECO:0007669"/>
    <property type="project" value="InterPro"/>
</dbReference>
<dbReference type="InterPro" id="IPR000577">
    <property type="entry name" value="Carb_kinase_FGGY"/>
</dbReference>
<evidence type="ECO:0000313" key="7">
    <source>
        <dbReference type="EMBL" id="SKA50428.1"/>
    </source>
</evidence>
<dbReference type="PANTHER" id="PTHR43095">
    <property type="entry name" value="SUGAR KINASE"/>
    <property type="match status" value="1"/>
</dbReference>
<reference evidence="8" key="1">
    <citation type="submission" date="2017-02" db="EMBL/GenBank/DDBJ databases">
        <authorList>
            <person name="Varghese N."/>
            <person name="Submissions S."/>
        </authorList>
    </citation>
    <scope>NUCLEOTIDE SEQUENCE [LARGE SCALE GENOMIC DNA]</scope>
    <source>
        <strain evidence="8">DSM 22720</strain>
    </source>
</reference>
<dbReference type="PANTHER" id="PTHR43095:SF3">
    <property type="entry name" value="L-XYLULOSE_3-KETO-L-GULONATE KINASE"/>
    <property type="match status" value="1"/>
</dbReference>
<dbReference type="InterPro" id="IPR050406">
    <property type="entry name" value="FGGY_Carb_Kinase"/>
</dbReference>
<feature type="domain" description="Carbohydrate kinase FGGY C-terminal" evidence="6">
    <location>
        <begin position="267"/>
        <end position="459"/>
    </location>
</feature>
<gene>
    <name evidence="7" type="ORF">SAMN02745132_01408</name>
</gene>